<dbReference type="GO" id="GO:0003743">
    <property type="term" value="F:translation initiation factor activity"/>
    <property type="evidence" value="ECO:0007669"/>
    <property type="project" value="UniProtKB-KW"/>
</dbReference>
<reference evidence="11 12" key="1">
    <citation type="submission" date="2018-08" db="EMBL/GenBank/DDBJ databases">
        <title>Draft genome of the lignicolous fungus Coniochaeta pulveracea.</title>
        <authorList>
            <person name="Borstlap C.J."/>
            <person name="De Witt R.N."/>
            <person name="Botha A."/>
            <person name="Volschenk H."/>
        </authorList>
    </citation>
    <scope>NUCLEOTIDE SEQUENCE [LARGE SCALE GENOMIC DNA]</scope>
    <source>
        <strain evidence="11 12">CAB683</strain>
    </source>
</reference>
<evidence type="ECO:0000313" key="12">
    <source>
        <dbReference type="Proteomes" id="UP000275385"/>
    </source>
</evidence>
<comment type="subcellular location">
    <subcellularLocation>
        <location evidence="1">Cytoplasm</location>
        <location evidence="1">Cytosol</location>
    </subcellularLocation>
</comment>
<feature type="compositionally biased region" description="Basic and acidic residues" evidence="10">
    <location>
        <begin position="58"/>
        <end position="73"/>
    </location>
</feature>
<evidence type="ECO:0000256" key="9">
    <source>
        <dbReference type="RuleBase" id="RU003814"/>
    </source>
</evidence>
<dbReference type="PANTHER" id="PTHR10233">
    <property type="entry name" value="TRANSLATION INITIATION FACTOR EIF-2B"/>
    <property type="match status" value="1"/>
</dbReference>
<feature type="compositionally biased region" description="Pro residues" evidence="10">
    <location>
        <begin position="25"/>
        <end position="38"/>
    </location>
</feature>
<dbReference type="EMBL" id="QVQW01000043">
    <property type="protein sequence ID" value="RKU43392.1"/>
    <property type="molecule type" value="Genomic_DNA"/>
</dbReference>
<evidence type="ECO:0000256" key="1">
    <source>
        <dbReference type="ARBA" id="ARBA00004514"/>
    </source>
</evidence>
<keyword evidence="3" id="KW-0963">Cytoplasm</keyword>
<evidence type="ECO:0000256" key="8">
    <source>
        <dbReference type="ARBA" id="ARBA00046432"/>
    </source>
</evidence>
<evidence type="ECO:0000256" key="5">
    <source>
        <dbReference type="ARBA" id="ARBA00022917"/>
    </source>
</evidence>
<protein>
    <recommendedName>
        <fullName evidence="6">Translation initiation factor eIF2B subunit delta</fullName>
    </recommendedName>
    <alternativeName>
        <fullName evidence="7">eIF2B GDP-GTP exchange factor subunit delta</fullName>
    </alternativeName>
</protein>
<dbReference type="PANTHER" id="PTHR10233:SF14">
    <property type="entry name" value="TRANSLATION INITIATION FACTOR EIF-2B SUBUNIT DELTA"/>
    <property type="match status" value="1"/>
</dbReference>
<evidence type="ECO:0000256" key="7">
    <source>
        <dbReference type="ARBA" id="ARBA00044356"/>
    </source>
</evidence>
<dbReference type="AlphaFoldDB" id="A0A420Y691"/>
<keyword evidence="4" id="KW-0396">Initiation factor</keyword>
<keyword evidence="12" id="KW-1185">Reference proteome</keyword>
<dbReference type="OrthoDB" id="10254737at2759"/>
<name>A0A420Y691_9PEZI</name>
<evidence type="ECO:0000256" key="2">
    <source>
        <dbReference type="ARBA" id="ARBA00007251"/>
    </source>
</evidence>
<comment type="similarity">
    <text evidence="2 9">Belongs to the eIF-2B alpha/beta/delta subunits family.</text>
</comment>
<evidence type="ECO:0000256" key="6">
    <source>
        <dbReference type="ARBA" id="ARBA00044147"/>
    </source>
</evidence>
<dbReference type="Proteomes" id="UP000275385">
    <property type="component" value="Unassembled WGS sequence"/>
</dbReference>
<dbReference type="Gene3D" id="3.40.50.10470">
    <property type="entry name" value="Translation initiation factor eif-2b, domain 2"/>
    <property type="match status" value="1"/>
</dbReference>
<sequence>MATEANGAAQQAPALNASPATPDGNPTPEPKTPGPATTPAPTAAEPKKLTNAQLKAQQKAEKAARRAQAKEAKAAIAPQPPAASTGADAGAKGSKPARGGSKQDEQQQQQQQGRPGIAPRRPSMGGRRGSVGGIIEKDPRSAIPECFSHIPMAKRIATSQAHKDVHPAVLALGQQMATFTIRDSIARLKYMLLAFRKVIEAYETPKGNSLSRHFIPHVLNDQIEYLTACRPMCFSMGNAIRLLKAKINKFDIDTPEDEAKEAMLESIDNFINERITLAEFIIARNAADMIADGDVILTYRQHRLVERALLQARHDGKQFEVSIVDDPFDQTGQMLAKTLRRERIRVYYSPHMGGTQASIRRATKVFVGAEAIFANGAMQGPAGTCDVCLTAADAGVPVMALCETINFDRDRVATDSLTYNEIDPERCGETEFRLLFDTTREKYLNVVITEFESETGNSPAQSILAILRKQEDPNAS</sequence>
<feature type="region of interest" description="Disordered" evidence="10">
    <location>
        <begin position="1"/>
        <end position="138"/>
    </location>
</feature>
<accession>A0A420Y691</accession>
<comment type="caution">
    <text evidence="11">The sequence shown here is derived from an EMBL/GenBank/DDBJ whole genome shotgun (WGS) entry which is preliminary data.</text>
</comment>
<dbReference type="SUPFAM" id="SSF100950">
    <property type="entry name" value="NagB/RpiA/CoA transferase-like"/>
    <property type="match status" value="1"/>
</dbReference>
<keyword evidence="5" id="KW-0648">Protein biosynthesis</keyword>
<evidence type="ECO:0000313" key="11">
    <source>
        <dbReference type="EMBL" id="RKU43392.1"/>
    </source>
</evidence>
<organism evidence="11 12">
    <name type="scientific">Coniochaeta pulveracea</name>
    <dbReference type="NCBI Taxonomy" id="177199"/>
    <lineage>
        <taxon>Eukaryota</taxon>
        <taxon>Fungi</taxon>
        <taxon>Dikarya</taxon>
        <taxon>Ascomycota</taxon>
        <taxon>Pezizomycotina</taxon>
        <taxon>Sordariomycetes</taxon>
        <taxon>Sordariomycetidae</taxon>
        <taxon>Coniochaetales</taxon>
        <taxon>Coniochaetaceae</taxon>
        <taxon>Coniochaeta</taxon>
    </lineage>
</organism>
<dbReference type="GO" id="GO:0005829">
    <property type="term" value="C:cytosol"/>
    <property type="evidence" value="ECO:0007669"/>
    <property type="project" value="UniProtKB-SubCell"/>
</dbReference>
<dbReference type="InterPro" id="IPR042529">
    <property type="entry name" value="IF_2B-like_C"/>
</dbReference>
<dbReference type="InterPro" id="IPR037171">
    <property type="entry name" value="NagB/RpiA_transferase-like"/>
</dbReference>
<evidence type="ECO:0000256" key="3">
    <source>
        <dbReference type="ARBA" id="ARBA00022490"/>
    </source>
</evidence>
<comment type="subunit">
    <text evidence="8">Component of the translation initiation factor 2B (eIF2B) complex which is a heterodecamer of two sets of five different subunits: alpha, beta, gamma, delta and epsilon. Subunits alpha, beta and delta comprise a regulatory subcomplex and subunits epsilon and gamma comprise a catalytic subcomplex. Within the complex, the hexameric regulatory complex resides at the center, with the two heterodimeric catalytic subcomplexes bound on opposite sides.</text>
</comment>
<dbReference type="InterPro" id="IPR000649">
    <property type="entry name" value="IF-2B-related"/>
</dbReference>
<dbReference type="Pfam" id="PF01008">
    <property type="entry name" value="IF-2B"/>
    <property type="match status" value="1"/>
</dbReference>
<evidence type="ECO:0000256" key="4">
    <source>
        <dbReference type="ARBA" id="ARBA00022540"/>
    </source>
</evidence>
<evidence type="ECO:0000256" key="10">
    <source>
        <dbReference type="SAM" id="MobiDB-lite"/>
    </source>
</evidence>
<dbReference type="STRING" id="177199.A0A420Y691"/>
<gene>
    <name evidence="11" type="ORF">DL546_002099</name>
</gene>
<proteinExistence type="inferred from homology"/>